<feature type="compositionally biased region" description="Low complexity" evidence="1">
    <location>
        <begin position="81"/>
        <end position="98"/>
    </location>
</feature>
<evidence type="ECO:0000313" key="2">
    <source>
        <dbReference type="EMBL" id="KAL2060061.1"/>
    </source>
</evidence>
<dbReference type="Proteomes" id="UP001595075">
    <property type="component" value="Unassembled WGS sequence"/>
</dbReference>
<protein>
    <submittedName>
        <fullName evidence="2">Uncharacterized protein</fullName>
    </submittedName>
</protein>
<feature type="region of interest" description="Disordered" evidence="1">
    <location>
        <begin position="74"/>
        <end position="116"/>
    </location>
</feature>
<name>A0ABR4BSH7_9HELO</name>
<evidence type="ECO:0000256" key="1">
    <source>
        <dbReference type="SAM" id="MobiDB-lite"/>
    </source>
</evidence>
<evidence type="ECO:0000313" key="3">
    <source>
        <dbReference type="Proteomes" id="UP001595075"/>
    </source>
</evidence>
<gene>
    <name evidence="2" type="ORF">VTL71DRAFT_9883</name>
</gene>
<feature type="region of interest" description="Disordered" evidence="1">
    <location>
        <begin position="25"/>
        <end position="59"/>
    </location>
</feature>
<reference evidence="2 3" key="1">
    <citation type="journal article" date="2024" name="Commun. Biol.">
        <title>Comparative genomic analysis of thermophilic fungi reveals convergent evolutionary adaptations and gene losses.</title>
        <authorList>
            <person name="Steindorff A.S."/>
            <person name="Aguilar-Pontes M.V."/>
            <person name="Robinson A.J."/>
            <person name="Andreopoulos B."/>
            <person name="LaButti K."/>
            <person name="Kuo A."/>
            <person name="Mondo S."/>
            <person name="Riley R."/>
            <person name="Otillar R."/>
            <person name="Haridas S."/>
            <person name="Lipzen A."/>
            <person name="Grimwood J."/>
            <person name="Schmutz J."/>
            <person name="Clum A."/>
            <person name="Reid I.D."/>
            <person name="Moisan M.C."/>
            <person name="Butler G."/>
            <person name="Nguyen T.T.M."/>
            <person name="Dewar K."/>
            <person name="Conant G."/>
            <person name="Drula E."/>
            <person name="Henrissat B."/>
            <person name="Hansel C."/>
            <person name="Singer S."/>
            <person name="Hutchinson M.I."/>
            <person name="de Vries R.P."/>
            <person name="Natvig D.O."/>
            <person name="Powell A.J."/>
            <person name="Tsang A."/>
            <person name="Grigoriev I.V."/>
        </authorList>
    </citation>
    <scope>NUCLEOTIDE SEQUENCE [LARGE SCALE GENOMIC DNA]</scope>
    <source>
        <strain evidence="2 3">CBS 494.80</strain>
    </source>
</reference>
<sequence>MQPHRRGGRFSAGRISTQFFPWNTRASGADANLGESSDFQNQSDQALSARESATRSISDAATSQILPVAAEQIEDNTVAESRSNGSPRSISSSLPSYTSDERPPYPHSAGTNDSTRNAQFSWRCRDDHRRAVEVSVDTLFEIAMSQLRFEERVRYADFHSWPEWLASVRRHNNVRRNFRERDETLEESERRADEPFEFAFGPRPAGTVPAVSPPRATVEDWDKWLESEDRWGSIRMNVLDGDTLEQAEGRADEDMEDLIGQRPFYFPFDYLYRRQAVIRPEPGSEDYIRHQSFRDAFTAAGASPDKIEEIFREFYLVDQ</sequence>
<proteinExistence type="predicted"/>
<comment type="caution">
    <text evidence="2">The sequence shown here is derived from an EMBL/GenBank/DDBJ whole genome shotgun (WGS) entry which is preliminary data.</text>
</comment>
<feature type="compositionally biased region" description="Polar residues" evidence="1">
    <location>
        <begin position="34"/>
        <end position="46"/>
    </location>
</feature>
<keyword evidence="3" id="KW-1185">Reference proteome</keyword>
<dbReference type="EMBL" id="JAZHXI010000024">
    <property type="protein sequence ID" value="KAL2060061.1"/>
    <property type="molecule type" value="Genomic_DNA"/>
</dbReference>
<organism evidence="2 3">
    <name type="scientific">Oculimacula yallundae</name>
    <dbReference type="NCBI Taxonomy" id="86028"/>
    <lineage>
        <taxon>Eukaryota</taxon>
        <taxon>Fungi</taxon>
        <taxon>Dikarya</taxon>
        <taxon>Ascomycota</taxon>
        <taxon>Pezizomycotina</taxon>
        <taxon>Leotiomycetes</taxon>
        <taxon>Helotiales</taxon>
        <taxon>Ploettnerulaceae</taxon>
        <taxon>Oculimacula</taxon>
    </lineage>
</organism>
<accession>A0ABR4BSH7</accession>